<dbReference type="AlphaFoldDB" id="A0A8C4SDL2"/>
<organism evidence="8 9">
    <name type="scientific">Erpetoichthys calabaricus</name>
    <name type="common">Rope fish</name>
    <name type="synonym">Calamoichthys calabaricus</name>
    <dbReference type="NCBI Taxonomy" id="27687"/>
    <lineage>
        <taxon>Eukaryota</taxon>
        <taxon>Metazoa</taxon>
        <taxon>Chordata</taxon>
        <taxon>Craniata</taxon>
        <taxon>Vertebrata</taxon>
        <taxon>Euteleostomi</taxon>
        <taxon>Actinopterygii</taxon>
        <taxon>Polypteriformes</taxon>
        <taxon>Polypteridae</taxon>
        <taxon>Erpetoichthys</taxon>
    </lineage>
</organism>
<dbReference type="GO" id="GO:0005886">
    <property type="term" value="C:plasma membrane"/>
    <property type="evidence" value="ECO:0007669"/>
    <property type="project" value="UniProtKB-SubCell"/>
</dbReference>
<reference evidence="8" key="2">
    <citation type="submission" date="2025-08" db="UniProtKB">
        <authorList>
            <consortium name="Ensembl"/>
        </authorList>
    </citation>
    <scope>IDENTIFICATION</scope>
</reference>
<protein>
    <submittedName>
        <fullName evidence="8">Growth arrest-specific 1b</fullName>
    </submittedName>
</protein>
<feature type="transmembrane region" description="Helical" evidence="6">
    <location>
        <begin position="18"/>
        <end position="40"/>
    </location>
</feature>
<keyword evidence="9" id="KW-1185">Reference proteome</keyword>
<sequence length="269" mass="29764">LAAEMASLASSVQRATRWVWSVVGFIVLCGCLAFSSPAIGRRMVCWQAIMLCQGEAECNYAYEQYIEACLPMISGDTYRCPRHCISALIQLNHTKNGPYLENCDCVNDERCKETKRAIEPCMPRTNGVLGCTEARRKCDLDPRCNFAMRNYLMRCNKLISGIRCTDDCRNLIEEMVSVPAAVLLNECICDGVERPICEAVKENMARLCFGPDSSTGSSGSDVGDYYYDDLEPEERTSSVEETSPNSGSLSRIPGILTLSASILLLVPFL</sequence>
<evidence type="ECO:0000256" key="3">
    <source>
        <dbReference type="ARBA" id="ARBA00022729"/>
    </source>
</evidence>
<dbReference type="Proteomes" id="UP000694620">
    <property type="component" value="Chromosome 7"/>
</dbReference>
<keyword evidence="6" id="KW-1133">Transmembrane helix</keyword>
<reference evidence="8" key="3">
    <citation type="submission" date="2025-09" db="UniProtKB">
        <authorList>
            <consortium name="Ensembl"/>
        </authorList>
    </citation>
    <scope>IDENTIFICATION</scope>
</reference>
<keyword evidence="3" id="KW-0732">Signal</keyword>
<comment type="subcellular location">
    <subcellularLocation>
        <location evidence="1">Cell membrane</location>
    </subcellularLocation>
</comment>
<accession>A0A8C4SDL2</accession>
<evidence type="ECO:0000259" key="7">
    <source>
        <dbReference type="SMART" id="SM00907"/>
    </source>
</evidence>
<evidence type="ECO:0000256" key="1">
    <source>
        <dbReference type="ARBA" id="ARBA00004236"/>
    </source>
</evidence>
<evidence type="ECO:0000256" key="4">
    <source>
        <dbReference type="ARBA" id="ARBA00023136"/>
    </source>
</evidence>
<keyword evidence="5" id="KW-0325">Glycoprotein</keyword>
<dbReference type="InterPro" id="IPR039596">
    <property type="entry name" value="GAS1"/>
</dbReference>
<dbReference type="GeneTree" id="ENSGT00390000001195"/>
<evidence type="ECO:0000256" key="2">
    <source>
        <dbReference type="ARBA" id="ARBA00022475"/>
    </source>
</evidence>
<evidence type="ECO:0000313" key="8">
    <source>
        <dbReference type="Ensembl" id="ENSECRP00000015290.1"/>
    </source>
</evidence>
<dbReference type="Pfam" id="PF02351">
    <property type="entry name" value="GDNF"/>
    <property type="match status" value="2"/>
</dbReference>
<keyword evidence="2" id="KW-1003">Cell membrane</keyword>
<dbReference type="PANTHER" id="PTHR16840:SF3">
    <property type="entry name" value="GROWTH ARREST-SPECIFIC PROTEIN 1"/>
    <property type="match status" value="1"/>
</dbReference>
<feature type="domain" description="GDNF/GAS1" evidence="7">
    <location>
        <begin position="45"/>
        <end position="121"/>
    </location>
</feature>
<evidence type="ECO:0000313" key="9">
    <source>
        <dbReference type="Proteomes" id="UP000694620"/>
    </source>
</evidence>
<reference evidence="8" key="1">
    <citation type="submission" date="2021-06" db="EMBL/GenBank/DDBJ databases">
        <authorList>
            <consortium name="Wellcome Sanger Institute Data Sharing"/>
        </authorList>
    </citation>
    <scope>NUCLEOTIDE SEQUENCE [LARGE SCALE GENOMIC DNA]</scope>
</reference>
<dbReference type="SMART" id="SM00907">
    <property type="entry name" value="GDNF"/>
    <property type="match status" value="2"/>
</dbReference>
<evidence type="ECO:0000256" key="5">
    <source>
        <dbReference type="ARBA" id="ARBA00023180"/>
    </source>
</evidence>
<dbReference type="GO" id="GO:0051726">
    <property type="term" value="P:regulation of cell cycle"/>
    <property type="evidence" value="ECO:0007669"/>
    <property type="project" value="InterPro"/>
</dbReference>
<gene>
    <name evidence="8" type="primary">GAS1</name>
    <name evidence="8" type="synonym">gas1a</name>
</gene>
<keyword evidence="4 6" id="KW-0472">Membrane</keyword>
<dbReference type="PANTHER" id="PTHR16840">
    <property type="entry name" value="GROWTH ARREST-SPECIFIC PROTEIN 1"/>
    <property type="match status" value="1"/>
</dbReference>
<dbReference type="InterPro" id="IPR016017">
    <property type="entry name" value="GDNF/GAS1"/>
</dbReference>
<dbReference type="Ensembl" id="ENSECRT00000015560.1">
    <property type="protein sequence ID" value="ENSECRP00000015290.1"/>
    <property type="gene ID" value="ENSECRG00000010191.1"/>
</dbReference>
<feature type="domain" description="GDNF/GAS1" evidence="7">
    <location>
        <begin position="131"/>
        <end position="208"/>
    </location>
</feature>
<keyword evidence="6" id="KW-0812">Transmembrane</keyword>
<evidence type="ECO:0000256" key="6">
    <source>
        <dbReference type="SAM" id="Phobius"/>
    </source>
</evidence>
<proteinExistence type="predicted"/>
<name>A0A8C4SDL2_ERPCA</name>